<dbReference type="EMBL" id="FOCI01000013">
    <property type="protein sequence ID" value="SEN31531.1"/>
    <property type="molecule type" value="Genomic_DNA"/>
</dbReference>
<dbReference type="RefSeq" id="WP_089903143.1">
    <property type="nucleotide sequence ID" value="NZ_FOCI01000013.1"/>
</dbReference>
<dbReference type="InterPro" id="IPR008407">
    <property type="entry name" value="Brnchd-chn_aa_trnsp_AzlD"/>
</dbReference>
<dbReference type="STRING" id="245187.SAMN04488003_11327"/>
<keyword evidence="1" id="KW-0472">Membrane</keyword>
<proteinExistence type="predicted"/>
<accession>A0A1H8FI40</accession>
<reference evidence="2 3" key="1">
    <citation type="submission" date="2016-10" db="EMBL/GenBank/DDBJ databases">
        <authorList>
            <person name="de Groot N.N."/>
        </authorList>
    </citation>
    <scope>NUCLEOTIDE SEQUENCE [LARGE SCALE GENOMIC DNA]</scope>
    <source>
        <strain evidence="2 3">DSM 16213</strain>
    </source>
</reference>
<feature type="transmembrane region" description="Helical" evidence="1">
    <location>
        <begin position="43"/>
        <end position="65"/>
    </location>
</feature>
<name>A0A1H8FI40_9RHOB</name>
<protein>
    <submittedName>
        <fullName evidence="2">Branched-chain amino acid transport protein</fullName>
    </submittedName>
</protein>
<evidence type="ECO:0000313" key="2">
    <source>
        <dbReference type="EMBL" id="SEN31531.1"/>
    </source>
</evidence>
<gene>
    <name evidence="2" type="ORF">SAMN04488003_11327</name>
</gene>
<dbReference type="OrthoDB" id="6119856at2"/>
<organism evidence="2 3">
    <name type="scientific">Loktanella fryxellensis</name>
    <dbReference type="NCBI Taxonomy" id="245187"/>
    <lineage>
        <taxon>Bacteria</taxon>
        <taxon>Pseudomonadati</taxon>
        <taxon>Pseudomonadota</taxon>
        <taxon>Alphaproteobacteria</taxon>
        <taxon>Rhodobacterales</taxon>
        <taxon>Roseobacteraceae</taxon>
        <taxon>Loktanella</taxon>
    </lineage>
</organism>
<keyword evidence="1" id="KW-1133">Transmembrane helix</keyword>
<dbReference type="AlphaFoldDB" id="A0A1H8FI40"/>
<keyword evidence="1" id="KW-0812">Transmembrane</keyword>
<evidence type="ECO:0000256" key="1">
    <source>
        <dbReference type="SAM" id="Phobius"/>
    </source>
</evidence>
<keyword evidence="3" id="KW-1185">Reference proteome</keyword>
<evidence type="ECO:0000313" key="3">
    <source>
        <dbReference type="Proteomes" id="UP000199585"/>
    </source>
</evidence>
<feature type="transmembrane region" description="Helical" evidence="1">
    <location>
        <begin position="12"/>
        <end position="31"/>
    </location>
</feature>
<feature type="transmembrane region" description="Helical" evidence="1">
    <location>
        <begin position="90"/>
        <end position="112"/>
    </location>
</feature>
<sequence>MTGYGTGEIWAIIAILAVGTFLIRFSFVGLIGNRPMPDLVMRLLRYTPVAVLPGLVAPLVLWPAATGGDPDAVRLIAAGVALAVGLWTRAVIWSIVAGFMALYAGLGVAALLG</sequence>
<dbReference type="Pfam" id="PF05437">
    <property type="entry name" value="AzlD"/>
    <property type="match status" value="1"/>
</dbReference>
<dbReference type="Proteomes" id="UP000199585">
    <property type="component" value="Unassembled WGS sequence"/>
</dbReference>